<dbReference type="STRING" id="796925.A0A137NQ38"/>
<evidence type="ECO:0000313" key="2">
    <source>
        <dbReference type="Proteomes" id="UP000070444"/>
    </source>
</evidence>
<sequence length="200" mass="23724">MGPKRRKPDQSIQLFPEYIKNRFKIIKRGNIEKDYYPPYNILLTEYFPAYEGYSVAPVAQPVGERDSIDFTVEYVVECNAKPVMFLEIKAPDDFEKDSKRQEADEQMRRRFRQLIDDCPDFINKLYGLSAFGTKMAYYTLDTEERKITPLKIKDDDIYIKDTAPKKWWDSDMLQQGGEQRFLEVVEEIKARCRDFSGRRI</sequence>
<organism evidence="1 2">
    <name type="scientific">Conidiobolus coronatus (strain ATCC 28846 / CBS 209.66 / NRRL 28638)</name>
    <name type="common">Delacroixia coronata</name>
    <dbReference type="NCBI Taxonomy" id="796925"/>
    <lineage>
        <taxon>Eukaryota</taxon>
        <taxon>Fungi</taxon>
        <taxon>Fungi incertae sedis</taxon>
        <taxon>Zoopagomycota</taxon>
        <taxon>Entomophthoromycotina</taxon>
        <taxon>Entomophthoromycetes</taxon>
        <taxon>Entomophthorales</taxon>
        <taxon>Ancylistaceae</taxon>
        <taxon>Conidiobolus</taxon>
    </lineage>
</organism>
<dbReference type="OMA" id="TEAPMIP"/>
<keyword evidence="2" id="KW-1185">Reference proteome</keyword>
<dbReference type="OrthoDB" id="5362978at2759"/>
<protein>
    <submittedName>
        <fullName evidence="1">Uncharacterized protein</fullName>
    </submittedName>
</protein>
<proteinExistence type="predicted"/>
<dbReference type="EMBL" id="KQ965110">
    <property type="protein sequence ID" value="KXN64859.1"/>
    <property type="molecule type" value="Genomic_DNA"/>
</dbReference>
<dbReference type="AlphaFoldDB" id="A0A137NQ38"/>
<reference evidence="1 2" key="1">
    <citation type="journal article" date="2015" name="Genome Biol. Evol.">
        <title>Phylogenomic analyses indicate that early fungi evolved digesting cell walls of algal ancestors of land plants.</title>
        <authorList>
            <person name="Chang Y."/>
            <person name="Wang S."/>
            <person name="Sekimoto S."/>
            <person name="Aerts A.L."/>
            <person name="Choi C."/>
            <person name="Clum A."/>
            <person name="LaButti K.M."/>
            <person name="Lindquist E.A."/>
            <person name="Yee Ngan C."/>
            <person name="Ohm R.A."/>
            <person name="Salamov A.A."/>
            <person name="Grigoriev I.V."/>
            <person name="Spatafora J.W."/>
            <person name="Berbee M.L."/>
        </authorList>
    </citation>
    <scope>NUCLEOTIDE SEQUENCE [LARGE SCALE GENOMIC DNA]</scope>
    <source>
        <strain evidence="1 2">NRRL 28638</strain>
    </source>
</reference>
<accession>A0A137NQ38</accession>
<name>A0A137NQ38_CONC2</name>
<evidence type="ECO:0000313" key="1">
    <source>
        <dbReference type="EMBL" id="KXN64859.1"/>
    </source>
</evidence>
<dbReference type="Proteomes" id="UP000070444">
    <property type="component" value="Unassembled WGS sequence"/>
</dbReference>
<gene>
    <name evidence="1" type="ORF">CONCODRAFT_44957</name>
</gene>